<dbReference type="InterPro" id="IPR003439">
    <property type="entry name" value="ABC_transporter-like_ATP-bd"/>
</dbReference>
<feature type="domain" description="ABC transporter" evidence="5">
    <location>
        <begin position="2"/>
        <end position="227"/>
    </location>
</feature>
<protein>
    <submittedName>
        <fullName evidence="6">ABC transporter</fullName>
    </submittedName>
</protein>
<keyword evidence="2" id="KW-0813">Transport</keyword>
<comment type="similarity">
    <text evidence="1">Belongs to the ABC transporter superfamily.</text>
</comment>
<dbReference type="EMBL" id="QETB01000001">
    <property type="protein sequence ID" value="PWF27287.1"/>
    <property type="molecule type" value="Genomic_DNA"/>
</dbReference>
<reference evidence="7" key="1">
    <citation type="submission" date="2018-05" db="EMBL/GenBank/DDBJ databases">
        <authorList>
            <person name="Li Y."/>
        </authorList>
    </citation>
    <scope>NUCLEOTIDE SEQUENCE [LARGE SCALE GENOMIC DNA]</scope>
    <source>
        <strain evidence="7">sk1b4</strain>
    </source>
</reference>
<dbReference type="GO" id="GO:0016887">
    <property type="term" value="F:ATP hydrolysis activity"/>
    <property type="evidence" value="ECO:0007669"/>
    <property type="project" value="InterPro"/>
</dbReference>
<dbReference type="InterPro" id="IPR003593">
    <property type="entry name" value="AAA+_ATPase"/>
</dbReference>
<dbReference type="CDD" id="cd03268">
    <property type="entry name" value="ABC_BcrA_bacitracin_resist"/>
    <property type="match status" value="1"/>
</dbReference>
<keyword evidence="3" id="KW-0547">Nucleotide-binding</keyword>
<dbReference type="PANTHER" id="PTHR43335">
    <property type="entry name" value="ABC TRANSPORTER, ATP-BINDING PROTEIN"/>
    <property type="match status" value="1"/>
</dbReference>
<proteinExistence type="inferred from homology"/>
<dbReference type="Pfam" id="PF00005">
    <property type="entry name" value="ABC_tran"/>
    <property type="match status" value="1"/>
</dbReference>
<dbReference type="Proteomes" id="UP000245283">
    <property type="component" value="Unassembled WGS sequence"/>
</dbReference>
<dbReference type="GO" id="GO:0005524">
    <property type="term" value="F:ATP binding"/>
    <property type="evidence" value="ECO:0007669"/>
    <property type="project" value="UniProtKB-KW"/>
</dbReference>
<keyword evidence="4" id="KW-0067">ATP-binding</keyword>
<evidence type="ECO:0000256" key="1">
    <source>
        <dbReference type="ARBA" id="ARBA00005417"/>
    </source>
</evidence>
<comment type="caution">
    <text evidence="6">The sequence shown here is derived from an EMBL/GenBank/DDBJ whole genome shotgun (WGS) entry which is preliminary data.</text>
</comment>
<evidence type="ECO:0000313" key="6">
    <source>
        <dbReference type="EMBL" id="PWF27287.1"/>
    </source>
</evidence>
<dbReference type="OrthoDB" id="9804819at2"/>
<dbReference type="PANTHER" id="PTHR43335:SF4">
    <property type="entry name" value="ABC TRANSPORTER, ATP-BINDING PROTEIN"/>
    <property type="match status" value="1"/>
</dbReference>
<dbReference type="AlphaFoldDB" id="A0A2V1KCP9"/>
<keyword evidence="7" id="KW-1185">Reference proteome</keyword>
<dbReference type="PROSITE" id="PS50893">
    <property type="entry name" value="ABC_TRANSPORTER_2"/>
    <property type="match status" value="1"/>
</dbReference>
<accession>A0A2V1KCP9</accession>
<evidence type="ECO:0000256" key="2">
    <source>
        <dbReference type="ARBA" id="ARBA00022448"/>
    </source>
</evidence>
<evidence type="ECO:0000256" key="3">
    <source>
        <dbReference type="ARBA" id="ARBA00022741"/>
    </source>
</evidence>
<dbReference type="SUPFAM" id="SSF52540">
    <property type="entry name" value="P-loop containing nucleoside triphosphate hydrolases"/>
    <property type="match status" value="1"/>
</dbReference>
<evidence type="ECO:0000259" key="5">
    <source>
        <dbReference type="PROSITE" id="PS50893"/>
    </source>
</evidence>
<evidence type="ECO:0000256" key="4">
    <source>
        <dbReference type="ARBA" id="ARBA00022840"/>
    </source>
</evidence>
<gene>
    <name evidence="6" type="ORF">DD236_02535</name>
</gene>
<dbReference type="RefSeq" id="WP_109092786.1">
    <property type="nucleotide sequence ID" value="NZ_JBQDCU010000135.1"/>
</dbReference>
<sequence length="321" mass="34151">MITVENLVKRYSHTTAVNNLSFSLAPGKVTGFLGPNGSGKSTTMRCIVGLDRPTSGRCTIGGVEYGQLKSPLTSVGALLDGKAFHPKRTARQQLRVVARTHGIPNKRVDDVLELTGISQVADKRLKGFSLGMGQRLGIATALLGDPEVLLFDEPVNGLDPDGVRWVRDLMRNLAAQGRTVLVSSHLMSEMAVTADDLVVIGRGSLIASGPIKNFTESAAHTVVHVAGPDIEAMARVLGEAGFSGMRRDPSPDYPYGVLDIQAADRSKIGHALHLANLEVHELSDSHSSLEDVFMELTQSSVEYGIGAPVPGLGWNDQGGAR</sequence>
<organism evidence="6 7">
    <name type="scientific">Ancrocorticia populi</name>
    <dbReference type="NCBI Taxonomy" id="2175228"/>
    <lineage>
        <taxon>Bacteria</taxon>
        <taxon>Bacillati</taxon>
        <taxon>Actinomycetota</taxon>
        <taxon>Actinomycetes</taxon>
        <taxon>Actinomycetales</taxon>
        <taxon>Actinomycetaceae</taxon>
        <taxon>Ancrocorticia</taxon>
    </lineage>
</organism>
<evidence type="ECO:0000313" key="7">
    <source>
        <dbReference type="Proteomes" id="UP000245283"/>
    </source>
</evidence>
<dbReference type="SMART" id="SM00382">
    <property type="entry name" value="AAA"/>
    <property type="match status" value="1"/>
</dbReference>
<name>A0A2V1KCP9_9ACTO</name>
<dbReference type="InterPro" id="IPR027417">
    <property type="entry name" value="P-loop_NTPase"/>
</dbReference>
<dbReference type="Gene3D" id="3.40.50.300">
    <property type="entry name" value="P-loop containing nucleotide triphosphate hydrolases"/>
    <property type="match status" value="1"/>
</dbReference>